<dbReference type="Pfam" id="PF06602">
    <property type="entry name" value="Myotub-related"/>
    <property type="match status" value="1"/>
</dbReference>
<evidence type="ECO:0000256" key="2">
    <source>
        <dbReference type="ARBA" id="ARBA00004369"/>
    </source>
</evidence>
<evidence type="ECO:0000256" key="1">
    <source>
        <dbReference type="ARBA" id="ARBA00004204"/>
    </source>
</evidence>
<evidence type="ECO:0000256" key="3">
    <source>
        <dbReference type="ARBA" id="ARBA00007471"/>
    </source>
</evidence>
<sequence>MLGLGAGGAAKSPKTPSFVSYLTPEVSDGGRGYSSTEPVMKSDSLPLIQGELVLCEANTVLKYSQEEGSQRGVYGKLICTNLKITFLCDEAPDDNIPEFKNKIVGENDITLQCVDQLYGIYDDKKKVPIIAPVIRKYPERLIIYCKDFRVFHFCLTYTKEEEVKRIVSGISHQVLSPKRLQRLFLFSYAACAPRYSGEIFSQTVMFESDQDWMTELERIKAKLHFKVSSANKDYGESKWLSEHFVVPVSLSEDVMFRFQGKGVPIWCWSSQNGSALLKMASLPKEVDDAVIQDQKIFLDSIEKTLHRPPYEEVRIEDLSAGLPSLAEIQAAYMRFKQLFLTDNSTDFWDTDLKWFSLLDTSNWLEIVRSCLKKTIEVIEYLDTQIINIVLKEDTGSDLCCVISSLVQIMMDPYYRTMHGFQSLVQKEWVMGGHRFLDRCNHLRKSESEAPVFLLFLDCVWQLVQQYPLAFGFSETYLTVLSDSINIPIFSTFFFNSPWEKEESKWGRYRRSEPLRFYTVWDWSVQFELKALSFLTNPLYVEKSKQEKQLRKAQRSKHQRQLSLPLTPAKPANKKGFFRDETGPFIKNLLGKRISKLISASDEVPSNFRAFYENWHRKPVDFHGLILPHVDGPDISIWAQRHLRWIPEAQVLGGGNVATMQRILELTDEIQSLKKKVKERPFSVQYPVKEIEVDSRRKKSVRRSSLYPFAMLHISSFRPAIATTTWRSWDGEDDLVNREDELVDVEEVGYL</sequence>
<dbReference type="GO" id="GO:0016529">
    <property type="term" value="C:sarcoplasmic reticulum"/>
    <property type="evidence" value="ECO:0007669"/>
    <property type="project" value="UniProtKB-SubCell"/>
</dbReference>
<dbReference type="InterPro" id="IPR010569">
    <property type="entry name" value="Myotubularin-like_Pase_dom"/>
</dbReference>
<feature type="domain" description="Myotubularin phosphatase" evidence="8">
    <location>
        <begin position="206"/>
        <end position="641"/>
    </location>
</feature>
<evidence type="ECO:0000259" key="8">
    <source>
        <dbReference type="PROSITE" id="PS51339"/>
    </source>
</evidence>
<dbReference type="PANTHER" id="PTHR10807:SF37">
    <property type="entry name" value="MYOTUBULARIN-RELATED PROTEIN 12"/>
    <property type="match status" value="1"/>
</dbReference>
<keyword evidence="6" id="KW-0703">Sarcoplasmic reticulum</keyword>
<reference evidence="9" key="2">
    <citation type="submission" date="2025-09" db="UniProtKB">
        <authorList>
            <consortium name="Ensembl"/>
        </authorList>
    </citation>
    <scope>IDENTIFICATION</scope>
</reference>
<dbReference type="PROSITE" id="PS51339">
    <property type="entry name" value="PPASE_MYOTUBULARIN"/>
    <property type="match status" value="1"/>
</dbReference>
<proteinExistence type="inferred from homology"/>
<dbReference type="Ensembl" id="ENSLLET00000001716.1">
    <property type="protein sequence ID" value="ENSLLEP00000001636.1"/>
    <property type="gene ID" value="ENSLLEG00000000936.1"/>
</dbReference>
<keyword evidence="5" id="KW-0963">Cytoplasm</keyword>
<dbReference type="PANTHER" id="PTHR10807">
    <property type="entry name" value="MYOTUBULARIN-RELATED"/>
    <property type="match status" value="1"/>
</dbReference>
<dbReference type="GeneTree" id="ENSGT00940000160263"/>
<dbReference type="SUPFAM" id="SSF52799">
    <property type="entry name" value="(Phosphotyrosine protein) phosphatases II"/>
    <property type="match status" value="1"/>
</dbReference>
<organism evidence="9 10">
    <name type="scientific">Leptobrachium leishanense</name>
    <name type="common">Leishan spiny toad</name>
    <dbReference type="NCBI Taxonomy" id="445787"/>
    <lineage>
        <taxon>Eukaryota</taxon>
        <taxon>Metazoa</taxon>
        <taxon>Chordata</taxon>
        <taxon>Craniata</taxon>
        <taxon>Vertebrata</taxon>
        <taxon>Euteleostomi</taxon>
        <taxon>Amphibia</taxon>
        <taxon>Batrachia</taxon>
        <taxon>Anura</taxon>
        <taxon>Pelobatoidea</taxon>
        <taxon>Megophryidae</taxon>
        <taxon>Leptobrachium</taxon>
    </lineage>
</organism>
<name>A0A8C5LKJ4_9ANUR</name>
<dbReference type="InterPro" id="IPR030564">
    <property type="entry name" value="Myotubularin"/>
</dbReference>
<comment type="subcellular location">
    <subcellularLocation>
        <location evidence="1">Cytoplasm</location>
        <location evidence="1">Myofibril</location>
        <location evidence="1">Sarcomere</location>
    </subcellularLocation>
    <subcellularLocation>
        <location evidence="2">Sarcoplasmic reticulum</location>
    </subcellularLocation>
</comment>
<dbReference type="InterPro" id="IPR022587">
    <property type="entry name" value="MTMR12-like_C"/>
</dbReference>
<dbReference type="InterPro" id="IPR011993">
    <property type="entry name" value="PH-like_dom_sf"/>
</dbReference>
<evidence type="ECO:0000256" key="6">
    <source>
        <dbReference type="ARBA" id="ARBA00022951"/>
    </source>
</evidence>
<evidence type="ECO:0000256" key="4">
    <source>
        <dbReference type="ARBA" id="ARBA00018495"/>
    </source>
</evidence>
<dbReference type="Proteomes" id="UP000694569">
    <property type="component" value="Unplaced"/>
</dbReference>
<dbReference type="GO" id="GO:0007626">
    <property type="term" value="P:locomotory behavior"/>
    <property type="evidence" value="ECO:0007669"/>
    <property type="project" value="Ensembl"/>
</dbReference>
<evidence type="ECO:0000256" key="5">
    <source>
        <dbReference type="ARBA" id="ARBA00022490"/>
    </source>
</evidence>
<dbReference type="InterPro" id="IPR029021">
    <property type="entry name" value="Prot-tyrosine_phosphatase-like"/>
</dbReference>
<dbReference type="Pfam" id="PF12578">
    <property type="entry name" value="3-PAP"/>
    <property type="match status" value="1"/>
</dbReference>
<evidence type="ECO:0000256" key="7">
    <source>
        <dbReference type="ARBA" id="ARBA00033343"/>
    </source>
</evidence>
<dbReference type="AlphaFoldDB" id="A0A8C5LKJ4"/>
<evidence type="ECO:0000313" key="10">
    <source>
        <dbReference type="Proteomes" id="UP000694569"/>
    </source>
</evidence>
<dbReference type="OrthoDB" id="271628at2759"/>
<protein>
    <recommendedName>
        <fullName evidence="4">Myotubularin-related protein 12</fullName>
    </recommendedName>
    <alternativeName>
        <fullName evidence="7">Inactive phosphatidylinositol 3-phosphatase 12</fullName>
    </alternativeName>
</protein>
<dbReference type="Gene3D" id="2.30.29.30">
    <property type="entry name" value="Pleckstrin-homology domain (PH domain)/Phosphotyrosine-binding domain (PTB)"/>
    <property type="match status" value="1"/>
</dbReference>
<dbReference type="GO" id="GO:0048741">
    <property type="term" value="P:skeletal muscle fiber development"/>
    <property type="evidence" value="ECO:0007669"/>
    <property type="project" value="Ensembl"/>
</dbReference>
<dbReference type="GO" id="GO:0016020">
    <property type="term" value="C:membrane"/>
    <property type="evidence" value="ECO:0007669"/>
    <property type="project" value="TreeGrafter"/>
</dbReference>
<evidence type="ECO:0000313" key="9">
    <source>
        <dbReference type="Ensembl" id="ENSLLEP00000001636.1"/>
    </source>
</evidence>
<keyword evidence="10" id="KW-1185">Reference proteome</keyword>
<dbReference type="SUPFAM" id="SSF50729">
    <property type="entry name" value="PH domain-like"/>
    <property type="match status" value="1"/>
</dbReference>
<gene>
    <name evidence="9" type="primary">MTMR12</name>
</gene>
<dbReference type="GO" id="GO:0030017">
    <property type="term" value="C:sarcomere"/>
    <property type="evidence" value="ECO:0007669"/>
    <property type="project" value="UniProtKB-SubCell"/>
</dbReference>
<dbReference type="GO" id="GO:0046856">
    <property type="term" value="P:phosphatidylinositol dephosphorylation"/>
    <property type="evidence" value="ECO:0007669"/>
    <property type="project" value="TreeGrafter"/>
</dbReference>
<comment type="similarity">
    <text evidence="3">Belongs to the protein-tyrosine phosphatase family. Non-receptor class myotubularin subfamily.</text>
</comment>
<accession>A0A8C5LKJ4</accession>
<reference evidence="9" key="1">
    <citation type="submission" date="2025-08" db="UniProtKB">
        <authorList>
            <consortium name="Ensembl"/>
        </authorList>
    </citation>
    <scope>IDENTIFICATION</scope>
</reference>